<reference evidence="2" key="1">
    <citation type="submission" date="2020-08" db="EMBL/GenBank/DDBJ databases">
        <title>Multicomponent nature underlies the extraordinary mechanical properties of spider dragline silk.</title>
        <authorList>
            <person name="Kono N."/>
            <person name="Nakamura H."/>
            <person name="Mori M."/>
            <person name="Yoshida Y."/>
            <person name="Ohtoshi R."/>
            <person name="Malay A.D."/>
            <person name="Moran D.A.P."/>
            <person name="Tomita M."/>
            <person name="Numata K."/>
            <person name="Arakawa K."/>
        </authorList>
    </citation>
    <scope>NUCLEOTIDE SEQUENCE</scope>
</reference>
<organism evidence="2 3">
    <name type="scientific">Trichonephila inaurata madagascariensis</name>
    <dbReference type="NCBI Taxonomy" id="2747483"/>
    <lineage>
        <taxon>Eukaryota</taxon>
        <taxon>Metazoa</taxon>
        <taxon>Ecdysozoa</taxon>
        <taxon>Arthropoda</taxon>
        <taxon>Chelicerata</taxon>
        <taxon>Arachnida</taxon>
        <taxon>Araneae</taxon>
        <taxon>Araneomorphae</taxon>
        <taxon>Entelegynae</taxon>
        <taxon>Araneoidea</taxon>
        <taxon>Nephilidae</taxon>
        <taxon>Trichonephila</taxon>
        <taxon>Trichonephila inaurata</taxon>
    </lineage>
</organism>
<gene>
    <name evidence="2" type="ORF">TNIN_482491</name>
</gene>
<protein>
    <submittedName>
        <fullName evidence="2">Uncharacterized protein</fullName>
    </submittedName>
</protein>
<evidence type="ECO:0000313" key="3">
    <source>
        <dbReference type="Proteomes" id="UP000886998"/>
    </source>
</evidence>
<dbReference type="Proteomes" id="UP000886998">
    <property type="component" value="Unassembled WGS sequence"/>
</dbReference>
<evidence type="ECO:0000256" key="1">
    <source>
        <dbReference type="SAM" id="MobiDB-lite"/>
    </source>
</evidence>
<evidence type="ECO:0000313" key="2">
    <source>
        <dbReference type="EMBL" id="GFS30913.1"/>
    </source>
</evidence>
<feature type="region of interest" description="Disordered" evidence="1">
    <location>
        <begin position="72"/>
        <end position="113"/>
    </location>
</feature>
<accession>A0A8X6I578</accession>
<keyword evidence="3" id="KW-1185">Reference proteome</keyword>
<feature type="compositionally biased region" description="Low complexity" evidence="1">
    <location>
        <begin position="88"/>
        <end position="113"/>
    </location>
</feature>
<name>A0A8X6I578_9ARAC</name>
<dbReference type="AlphaFoldDB" id="A0A8X6I578"/>
<proteinExistence type="predicted"/>
<sequence length="113" mass="12624">MCHMGCESRRLMCAAVHSKQNKAAQIPSCIQKFIGEQLERNKVVPDLNPARSYIIIIWTFFRSKIIQCIQKRSGTHPTTPPSGLGERLSFQSLSQDDQQPNSQSNPNPGISSI</sequence>
<dbReference type="EMBL" id="BMAV01024201">
    <property type="protein sequence ID" value="GFS30913.1"/>
    <property type="molecule type" value="Genomic_DNA"/>
</dbReference>
<comment type="caution">
    <text evidence="2">The sequence shown here is derived from an EMBL/GenBank/DDBJ whole genome shotgun (WGS) entry which is preliminary data.</text>
</comment>